<sequence length="138" mass="16294">MSSSTRPASSVKLVTQAELMKLKKDEQRIKTRLRMALLRKRLKESTVEEQQAAKERARMARARYRDSHRSQLRQHARDKRASKRFSAEHGDEAYEAKCRERQLEDSLRTRRAVRPRVPNGQGHKRRPPSSVRKENDFE</sequence>
<proteinExistence type="predicted"/>
<organism evidence="2 3">
    <name type="scientific">Mycena metata</name>
    <dbReference type="NCBI Taxonomy" id="1033252"/>
    <lineage>
        <taxon>Eukaryota</taxon>
        <taxon>Fungi</taxon>
        <taxon>Dikarya</taxon>
        <taxon>Basidiomycota</taxon>
        <taxon>Agaricomycotina</taxon>
        <taxon>Agaricomycetes</taxon>
        <taxon>Agaricomycetidae</taxon>
        <taxon>Agaricales</taxon>
        <taxon>Marasmiineae</taxon>
        <taxon>Mycenaceae</taxon>
        <taxon>Mycena</taxon>
    </lineage>
</organism>
<reference evidence="2" key="1">
    <citation type="submission" date="2023-03" db="EMBL/GenBank/DDBJ databases">
        <title>Massive genome expansion in bonnet fungi (Mycena s.s.) driven by repeated elements and novel gene families across ecological guilds.</title>
        <authorList>
            <consortium name="Lawrence Berkeley National Laboratory"/>
            <person name="Harder C.B."/>
            <person name="Miyauchi S."/>
            <person name="Viragh M."/>
            <person name="Kuo A."/>
            <person name="Thoen E."/>
            <person name="Andreopoulos B."/>
            <person name="Lu D."/>
            <person name="Skrede I."/>
            <person name="Drula E."/>
            <person name="Henrissat B."/>
            <person name="Morin E."/>
            <person name="Kohler A."/>
            <person name="Barry K."/>
            <person name="LaButti K."/>
            <person name="Morin E."/>
            <person name="Salamov A."/>
            <person name="Lipzen A."/>
            <person name="Mereny Z."/>
            <person name="Hegedus B."/>
            <person name="Baldrian P."/>
            <person name="Stursova M."/>
            <person name="Weitz H."/>
            <person name="Taylor A."/>
            <person name="Grigoriev I.V."/>
            <person name="Nagy L.G."/>
            <person name="Martin F."/>
            <person name="Kauserud H."/>
        </authorList>
    </citation>
    <scope>NUCLEOTIDE SEQUENCE</scope>
    <source>
        <strain evidence="2">CBHHK182m</strain>
    </source>
</reference>
<feature type="region of interest" description="Disordered" evidence="1">
    <location>
        <begin position="43"/>
        <end position="138"/>
    </location>
</feature>
<feature type="compositionally biased region" description="Basic and acidic residues" evidence="1">
    <location>
        <begin position="43"/>
        <end position="69"/>
    </location>
</feature>
<evidence type="ECO:0000256" key="1">
    <source>
        <dbReference type="SAM" id="MobiDB-lite"/>
    </source>
</evidence>
<feature type="compositionally biased region" description="Basic residues" evidence="1">
    <location>
        <begin position="70"/>
        <end position="83"/>
    </location>
</feature>
<dbReference type="AlphaFoldDB" id="A0AAD7M9Q5"/>
<name>A0AAD7M9Q5_9AGAR</name>
<dbReference type="EMBL" id="JARKIB010000443">
    <property type="protein sequence ID" value="KAJ7707281.1"/>
    <property type="molecule type" value="Genomic_DNA"/>
</dbReference>
<accession>A0AAD7M9Q5</accession>
<comment type="caution">
    <text evidence="2">The sequence shown here is derived from an EMBL/GenBank/DDBJ whole genome shotgun (WGS) entry which is preliminary data.</text>
</comment>
<dbReference type="Proteomes" id="UP001215598">
    <property type="component" value="Unassembled WGS sequence"/>
</dbReference>
<protein>
    <submittedName>
        <fullName evidence="2">Uncharacterized protein</fullName>
    </submittedName>
</protein>
<gene>
    <name evidence="2" type="ORF">B0H16DRAFT_1481576</name>
</gene>
<keyword evidence="3" id="KW-1185">Reference proteome</keyword>
<evidence type="ECO:0000313" key="3">
    <source>
        <dbReference type="Proteomes" id="UP001215598"/>
    </source>
</evidence>
<feature type="compositionally biased region" description="Basic and acidic residues" evidence="1">
    <location>
        <begin position="85"/>
        <end position="108"/>
    </location>
</feature>
<evidence type="ECO:0000313" key="2">
    <source>
        <dbReference type="EMBL" id="KAJ7707281.1"/>
    </source>
</evidence>